<organism evidence="13 14">
    <name type="scientific">Aspergillus terreus</name>
    <dbReference type="NCBI Taxonomy" id="33178"/>
    <lineage>
        <taxon>Eukaryota</taxon>
        <taxon>Fungi</taxon>
        <taxon>Dikarya</taxon>
        <taxon>Ascomycota</taxon>
        <taxon>Pezizomycotina</taxon>
        <taxon>Eurotiomycetes</taxon>
        <taxon>Eurotiomycetidae</taxon>
        <taxon>Eurotiales</taxon>
        <taxon>Aspergillaceae</taxon>
        <taxon>Aspergillus</taxon>
        <taxon>Aspergillus subgen. Circumdati</taxon>
    </lineage>
</organism>
<dbReference type="Gene3D" id="3.90.25.10">
    <property type="entry name" value="UDP-galactose 4-epimerase, domain 1"/>
    <property type="match status" value="1"/>
</dbReference>
<dbReference type="InterPro" id="IPR017972">
    <property type="entry name" value="Cyt_P450_CS"/>
</dbReference>
<dbReference type="SUPFAM" id="SSF48452">
    <property type="entry name" value="TPR-like"/>
    <property type="match status" value="1"/>
</dbReference>
<dbReference type="OrthoDB" id="3358371at2759"/>
<gene>
    <name evidence="13" type="ORF">ATEIFO6365_0014007100</name>
</gene>
<dbReference type="SUPFAM" id="SSF51735">
    <property type="entry name" value="NAD(P)-binding Rossmann-fold domains"/>
    <property type="match status" value="1"/>
</dbReference>
<evidence type="ECO:0000256" key="8">
    <source>
        <dbReference type="ARBA" id="ARBA00023002"/>
    </source>
</evidence>
<dbReference type="CDD" id="cd11058">
    <property type="entry name" value="CYP60B-like"/>
    <property type="match status" value="1"/>
</dbReference>
<feature type="domain" description="NmrA-like" evidence="12">
    <location>
        <begin position="1386"/>
        <end position="1687"/>
    </location>
</feature>
<dbReference type="InterPro" id="IPR008030">
    <property type="entry name" value="NmrA-like"/>
</dbReference>
<comment type="subcellular location">
    <subcellularLocation>
        <location evidence="2">Membrane</location>
        <topology evidence="2">Single-pass type II membrane protein</topology>
    </subcellularLocation>
</comment>
<feature type="binding site" description="axial binding residue" evidence="11">
    <location>
        <position position="933"/>
    </location>
    <ligand>
        <name>heme</name>
        <dbReference type="ChEBI" id="CHEBI:30413"/>
    </ligand>
    <ligandPart>
        <name>Fe</name>
        <dbReference type="ChEBI" id="CHEBI:18248"/>
    </ligandPart>
</feature>
<dbReference type="Pfam" id="PF05368">
    <property type="entry name" value="NmrA"/>
    <property type="match status" value="1"/>
</dbReference>
<dbReference type="PROSITE" id="PS00086">
    <property type="entry name" value="CYTOCHROME_P450"/>
    <property type="match status" value="1"/>
</dbReference>
<dbReference type="Gene3D" id="3.40.50.1820">
    <property type="entry name" value="alpha/beta hydrolase"/>
    <property type="match status" value="1"/>
</dbReference>
<evidence type="ECO:0000256" key="2">
    <source>
        <dbReference type="ARBA" id="ARBA00004606"/>
    </source>
</evidence>
<evidence type="ECO:0000256" key="5">
    <source>
        <dbReference type="ARBA" id="ARBA00022617"/>
    </source>
</evidence>
<evidence type="ECO:0000259" key="12">
    <source>
        <dbReference type="Pfam" id="PF05368"/>
    </source>
</evidence>
<dbReference type="InterPro" id="IPR011990">
    <property type="entry name" value="TPR-like_helical_dom_sf"/>
</dbReference>
<dbReference type="Gene3D" id="3.40.50.720">
    <property type="entry name" value="NAD(P)-binding Rossmann-like Domain"/>
    <property type="match status" value="1"/>
</dbReference>
<name>A0A5M3Z307_ASPTE</name>
<dbReference type="Gene3D" id="1.25.40.10">
    <property type="entry name" value="Tetratricopeptide repeat domain"/>
    <property type="match status" value="1"/>
</dbReference>
<dbReference type="CDD" id="cd05251">
    <property type="entry name" value="NmrA_like_SDR_a"/>
    <property type="match status" value="1"/>
</dbReference>
<keyword evidence="7" id="KW-0735">Signal-anchor</keyword>
<comment type="cofactor">
    <cofactor evidence="1 11">
        <name>heme</name>
        <dbReference type="ChEBI" id="CHEBI:30413"/>
    </cofactor>
</comment>
<dbReference type="GO" id="GO:0004497">
    <property type="term" value="F:monooxygenase activity"/>
    <property type="evidence" value="ECO:0007669"/>
    <property type="project" value="UniProtKB-KW"/>
</dbReference>
<dbReference type="InterPro" id="IPR036291">
    <property type="entry name" value="NAD(P)-bd_dom_sf"/>
</dbReference>
<dbReference type="Pfam" id="PF12141">
    <property type="entry name" value="BMT"/>
    <property type="match status" value="2"/>
</dbReference>
<comment type="caution">
    <text evidence="13">The sequence shown here is derived from an EMBL/GenBank/DDBJ whole genome shotgun (WGS) entry which is preliminary data.</text>
</comment>
<dbReference type="InterPro" id="IPR050121">
    <property type="entry name" value="Cytochrome_P450_monoxygenase"/>
</dbReference>
<keyword evidence="6 11" id="KW-0479">Metal-binding</keyword>
<keyword evidence="7" id="KW-0812">Transmembrane</keyword>
<dbReference type="PANTHER" id="PTHR24305:SF230">
    <property type="entry name" value="P450, PUTATIVE (EUROFUNG)-RELATED"/>
    <property type="match status" value="1"/>
</dbReference>
<reference evidence="13 14" key="1">
    <citation type="submission" date="2020-01" db="EMBL/GenBank/DDBJ databases">
        <title>Aspergillus terreus IFO 6365 whole genome shotgun sequence.</title>
        <authorList>
            <person name="Kanamasa S."/>
            <person name="Takahashi H."/>
        </authorList>
    </citation>
    <scope>NUCLEOTIDE SEQUENCE [LARGE SCALE GENOMIC DNA]</scope>
    <source>
        <strain evidence="13 14">IFO 6365</strain>
    </source>
</reference>
<comment type="similarity">
    <text evidence="3">Belongs to the BMT family.</text>
</comment>
<dbReference type="SUPFAM" id="SSF48264">
    <property type="entry name" value="Cytochrome P450"/>
    <property type="match status" value="1"/>
</dbReference>
<evidence type="ECO:0000256" key="11">
    <source>
        <dbReference type="PIRSR" id="PIRSR602401-1"/>
    </source>
</evidence>
<evidence type="ECO:0000256" key="10">
    <source>
        <dbReference type="ARBA" id="ARBA00023033"/>
    </source>
</evidence>
<evidence type="ECO:0000313" key="13">
    <source>
        <dbReference type="EMBL" id="GFF21139.1"/>
    </source>
</evidence>
<dbReference type="Gene3D" id="1.20.58.320">
    <property type="entry name" value="TPR-like"/>
    <property type="match status" value="1"/>
</dbReference>
<dbReference type="SUPFAM" id="SSF53474">
    <property type="entry name" value="alpha/beta-Hydrolases"/>
    <property type="match status" value="1"/>
</dbReference>
<dbReference type="InterPro" id="IPR029058">
    <property type="entry name" value="AB_hydrolase_fold"/>
</dbReference>
<dbReference type="InterPro" id="IPR010323">
    <property type="entry name" value="DUF924"/>
</dbReference>
<dbReference type="VEuPathDB" id="FungiDB:ATEG_07092"/>
<dbReference type="Gene3D" id="1.10.630.10">
    <property type="entry name" value="Cytochrome P450"/>
    <property type="match status" value="1"/>
</dbReference>
<keyword evidence="10" id="KW-0503">Monooxygenase</keyword>
<dbReference type="InterPro" id="IPR001128">
    <property type="entry name" value="Cyt_P450"/>
</dbReference>
<evidence type="ECO:0000256" key="7">
    <source>
        <dbReference type="ARBA" id="ARBA00022968"/>
    </source>
</evidence>
<dbReference type="Proteomes" id="UP000452235">
    <property type="component" value="Unassembled WGS sequence"/>
</dbReference>
<keyword evidence="8" id="KW-0560">Oxidoreductase</keyword>
<evidence type="ECO:0000256" key="1">
    <source>
        <dbReference type="ARBA" id="ARBA00001971"/>
    </source>
</evidence>
<dbReference type="GO" id="GO:0005506">
    <property type="term" value="F:iron ion binding"/>
    <property type="evidence" value="ECO:0007669"/>
    <property type="project" value="InterPro"/>
</dbReference>
<proteinExistence type="inferred from homology"/>
<dbReference type="GO" id="GO:0016705">
    <property type="term" value="F:oxidoreductase activity, acting on paired donors, with incorporation or reduction of molecular oxygen"/>
    <property type="evidence" value="ECO:0007669"/>
    <property type="project" value="InterPro"/>
</dbReference>
<dbReference type="GO" id="GO:0016020">
    <property type="term" value="C:membrane"/>
    <property type="evidence" value="ECO:0007669"/>
    <property type="project" value="UniProtKB-SubCell"/>
</dbReference>
<dbReference type="VEuPathDB" id="FungiDB:ATEG_07093"/>
<keyword evidence="5 11" id="KW-0349">Heme</keyword>
<dbReference type="PRINTS" id="PR00463">
    <property type="entry name" value="EP450I"/>
</dbReference>
<sequence>MDRSQTLQKIVIASTLLLLLICLWSSLPSDYSPELRPDQADRAGTKDAIANEESFDAVRLHGFCNQGFPTTAGCDPLEYNGIIGVQQSFHLYDNITFVAEALQSHPMIEDDVKDIGPSYEEWVSSKWARLAGSSVWLPEQGVYLAITRVIYSPSGILHWPTMSFLRAQVFDEGWAELEGYTLNWNGNDMSFPAILDIPTPWEKGGGFFGPEDPRVILEENAPGAEPVVVFNMRIEAEGWPRAMYIHRPFSRFTTVLTIQNEDRAIAEKNWAPFFLSDSHSTAPVQPSRYLHFVYNMKPLCVLRCSLLNGDCDWVFKQDSATLPEGRHIDGNMRGGTNFVPLPTSTSALCLYASFPRTHIHGVCDDNAIYRPELVTLAVADGSGFSIGYASGPIDFGSAVLDETARSNPCAEGHILIANSISRWERRHGSDVMTLSLSVADRTVQIVHLYGVMEFLDGLPFLEAYERNAADVESEFGSSWSAAGYQAIICSIEAAADVQSLPGTALTLAIVVLVYLLASVGYNILFHPLANYPGSKLRAAILIPYIWALISGRHHTSVRDLHRQYGPVVRIAPNKLSYITAQAWKDIYGHKKASEPEMAKDAKWQVADPNSPHLVYSTREQHGHYRRLFSHGFSDRSLREPEPLLQGYIDMLMDGLERAARAKHPVDIVQCFNWTTFDIIGDLSFGESFRCLEKATLHPWVGNMFQAIKGNMVIRVMQETPGLGPYTAGILRYVLPGSALKKREAHFQYTREKVNRRLSNSSPRSDFMDHVLHQPEGRGLTFPELLSNSSLLIMAGSETTATLLSGAVYLLLTNPGKMEKLVDELSTTFPGGNMVNIESTSRLTYLPAVIEETLRLYPPLAAGIPRIVPDGGYVIDGQYVPGGTSVAVHHLAAYHSPLNFEQPEDFIPERFIDTSAFQDQRDVLQPFSVGPRNCIGKNLAYAETRLILARLFSQFELELMPVSDGWMDQRTYVIWEKPPIQDMLSTIGMFLSKGQTNIISYTTDGTAADIKLVMKYLTSYVDGIFHPTQFIVTGISLGGHITWNMLVEEPSIAGAIIIVGSPNLTDMLVERLGYASLSDIPENTKEWPRSIERLYRERDQALETIVGKKILILNGALDTLVPSKFTDPWVAKYAHQNDVEFIVQEDCGHCLSFRMMEEMVEWVAQILQQIDDPWFRPLLWCSAFGIHITTACTLCIASLLQLRNPMQRIMSKNYAKVLDFWFGPKGSPGYLQPKSFWYGSPSDDAHVRKHLGQDYEAAKSGSLDLWREEGEGEGALALIILLDQVPRNIFRDTPQAYATDSQALTVARYAVDRGWDKKFPTVQRRYMYSPFNHSENMKDQEMSVRLFTELGDSYHLRWAKDFYEQIKKNGRFVHRDRILGRNTMPPTKIICVIGATGNQGGSVARRFLQDPSYHVRGITRNPSSAAAQQLSAEGVEVIAADLDDVNSLVAAFNGANIIFSVTNYWEPFFRPDCRNKAAELGISCRRYAYDVELQQGMNIVDAAAQTLDSLDDNGFIVSTLSHAKECSGGRFSELYHFDAKAEVFPGYVNAQYPELARKMSCVQTGYFMSSYKLFPEGYLRKTTNDGKVSFEMTFTTSPDAPVPHLDVNRDMGNFVYAVSKMPPGKSYMASGTTCSWTEYMRIWGEVNSMPACYRQITLEELIVQAPDPEFGREVGDMFSYSTDPGYDGNDKSLLTAVDIRNAGIDCPMTGLKEWMEKEDWSLVL</sequence>
<dbReference type="InterPro" id="IPR021988">
    <property type="entry name" value="BMT1"/>
</dbReference>
<dbReference type="PANTHER" id="PTHR24305">
    <property type="entry name" value="CYTOCHROME P450"/>
    <property type="match status" value="1"/>
</dbReference>
<dbReference type="PRINTS" id="PR00385">
    <property type="entry name" value="P450"/>
</dbReference>
<dbReference type="Pfam" id="PF06041">
    <property type="entry name" value="DUF924"/>
    <property type="match status" value="1"/>
</dbReference>
<evidence type="ECO:0000256" key="4">
    <source>
        <dbReference type="ARBA" id="ARBA00010617"/>
    </source>
</evidence>
<protein>
    <submittedName>
        <fullName evidence="13">NmrA-like family protein</fullName>
    </submittedName>
</protein>
<dbReference type="GO" id="GO:0020037">
    <property type="term" value="F:heme binding"/>
    <property type="evidence" value="ECO:0007669"/>
    <property type="project" value="InterPro"/>
</dbReference>
<evidence type="ECO:0000256" key="9">
    <source>
        <dbReference type="ARBA" id="ARBA00023004"/>
    </source>
</evidence>
<evidence type="ECO:0000313" key="14">
    <source>
        <dbReference type="Proteomes" id="UP000452235"/>
    </source>
</evidence>
<comment type="similarity">
    <text evidence="4">Belongs to the cytochrome P450 family.</text>
</comment>
<dbReference type="InterPro" id="IPR002401">
    <property type="entry name" value="Cyt_P450_E_grp-I"/>
</dbReference>
<evidence type="ECO:0000256" key="6">
    <source>
        <dbReference type="ARBA" id="ARBA00022723"/>
    </source>
</evidence>
<keyword evidence="9 11" id="KW-0408">Iron</keyword>
<dbReference type="EMBL" id="BLJY01000014">
    <property type="protein sequence ID" value="GFF21139.1"/>
    <property type="molecule type" value="Genomic_DNA"/>
</dbReference>
<accession>A0A5M3Z307</accession>
<evidence type="ECO:0000256" key="3">
    <source>
        <dbReference type="ARBA" id="ARBA00009486"/>
    </source>
</evidence>
<dbReference type="GO" id="GO:0000030">
    <property type="term" value="F:mannosyltransferase activity"/>
    <property type="evidence" value="ECO:0007669"/>
    <property type="project" value="InterPro"/>
</dbReference>
<dbReference type="InterPro" id="IPR036396">
    <property type="entry name" value="Cyt_P450_sf"/>
</dbReference>
<dbReference type="Pfam" id="PF00067">
    <property type="entry name" value="p450"/>
    <property type="match status" value="1"/>
</dbReference>
<keyword evidence="14" id="KW-1185">Reference proteome</keyword>